<dbReference type="Pfam" id="PF13921">
    <property type="entry name" value="Myb_DNA-bind_6"/>
    <property type="match status" value="1"/>
</dbReference>
<feature type="compositionally biased region" description="Polar residues" evidence="4">
    <location>
        <begin position="108"/>
        <end position="132"/>
    </location>
</feature>
<feature type="compositionally biased region" description="Basic residues" evidence="4">
    <location>
        <begin position="369"/>
        <end position="388"/>
    </location>
</feature>
<keyword evidence="3" id="KW-0539">Nucleus</keyword>
<evidence type="ECO:0000256" key="3">
    <source>
        <dbReference type="ARBA" id="ARBA00023242"/>
    </source>
</evidence>
<evidence type="ECO:0000259" key="6">
    <source>
        <dbReference type="PROSITE" id="PS51294"/>
    </source>
</evidence>
<feature type="compositionally biased region" description="Polar residues" evidence="4">
    <location>
        <begin position="58"/>
        <end position="72"/>
    </location>
</feature>
<dbReference type="PANTHER" id="PTHR46380:SF2">
    <property type="entry name" value="CYCLIN-D-BINDING MYB-LIKE TRANSCRIPTION FACTOR 1"/>
    <property type="match status" value="1"/>
</dbReference>
<feature type="domain" description="Myb-like" evidence="5">
    <location>
        <begin position="540"/>
        <end position="614"/>
    </location>
</feature>
<dbReference type="Proteomes" id="UP000775872">
    <property type="component" value="Unassembled WGS sequence"/>
</dbReference>
<organism evidence="7 8">
    <name type="scientific">Clonostachys solani</name>
    <dbReference type="NCBI Taxonomy" id="160281"/>
    <lineage>
        <taxon>Eukaryota</taxon>
        <taxon>Fungi</taxon>
        <taxon>Dikarya</taxon>
        <taxon>Ascomycota</taxon>
        <taxon>Pezizomycotina</taxon>
        <taxon>Sordariomycetes</taxon>
        <taxon>Hypocreomycetidae</taxon>
        <taxon>Hypocreales</taxon>
        <taxon>Bionectriaceae</taxon>
        <taxon>Clonostachys</taxon>
    </lineage>
</organism>
<name>A0A9N9VX28_9HYPO</name>
<dbReference type="GO" id="GO:0003700">
    <property type="term" value="F:DNA-binding transcription factor activity"/>
    <property type="evidence" value="ECO:0007669"/>
    <property type="project" value="TreeGrafter"/>
</dbReference>
<feature type="compositionally biased region" description="Polar residues" evidence="4">
    <location>
        <begin position="310"/>
        <end position="324"/>
    </location>
</feature>
<evidence type="ECO:0000256" key="2">
    <source>
        <dbReference type="ARBA" id="ARBA00023125"/>
    </source>
</evidence>
<dbReference type="OrthoDB" id="39591at2759"/>
<dbReference type="CDD" id="cd00167">
    <property type="entry name" value="SANT"/>
    <property type="match status" value="1"/>
</dbReference>
<evidence type="ECO:0000313" key="7">
    <source>
        <dbReference type="EMBL" id="CAH0037666.1"/>
    </source>
</evidence>
<feature type="compositionally biased region" description="Basic residues" evidence="4">
    <location>
        <begin position="326"/>
        <end position="337"/>
    </location>
</feature>
<dbReference type="PROSITE" id="PS50090">
    <property type="entry name" value="MYB_LIKE"/>
    <property type="match status" value="2"/>
</dbReference>
<reference evidence="7" key="1">
    <citation type="submission" date="2021-10" db="EMBL/GenBank/DDBJ databases">
        <authorList>
            <person name="Piombo E."/>
        </authorList>
    </citation>
    <scope>NUCLEOTIDE SEQUENCE</scope>
</reference>
<dbReference type="SUPFAM" id="SSF46689">
    <property type="entry name" value="Homeodomain-like"/>
    <property type="match status" value="1"/>
</dbReference>
<dbReference type="GO" id="GO:0005634">
    <property type="term" value="C:nucleus"/>
    <property type="evidence" value="ECO:0007669"/>
    <property type="project" value="UniProtKB-SubCell"/>
</dbReference>
<dbReference type="AlphaFoldDB" id="A0A9N9VX28"/>
<dbReference type="SMART" id="SM00717">
    <property type="entry name" value="SANT"/>
    <property type="match status" value="2"/>
</dbReference>
<gene>
    <name evidence="7" type="ORF">CSOL1703_00002956</name>
</gene>
<evidence type="ECO:0000313" key="8">
    <source>
        <dbReference type="Proteomes" id="UP000775872"/>
    </source>
</evidence>
<dbReference type="InterPro" id="IPR017930">
    <property type="entry name" value="Myb_dom"/>
</dbReference>
<feature type="region of interest" description="Disordered" evidence="4">
    <location>
        <begin position="818"/>
        <end position="925"/>
    </location>
</feature>
<feature type="domain" description="HTH myb-type" evidence="6">
    <location>
        <begin position="488"/>
        <end position="541"/>
    </location>
</feature>
<feature type="compositionally biased region" description="Acidic residues" evidence="4">
    <location>
        <begin position="859"/>
        <end position="872"/>
    </location>
</feature>
<proteinExistence type="predicted"/>
<feature type="compositionally biased region" description="Basic and acidic residues" evidence="4">
    <location>
        <begin position="279"/>
        <end position="291"/>
    </location>
</feature>
<evidence type="ECO:0000256" key="4">
    <source>
        <dbReference type="SAM" id="MobiDB-lite"/>
    </source>
</evidence>
<dbReference type="PANTHER" id="PTHR46380">
    <property type="entry name" value="CYCLIN-D-BINDING MYB-LIKE TRANSCRIPTION FACTOR 1"/>
    <property type="match status" value="1"/>
</dbReference>
<feature type="compositionally biased region" description="Basic and acidic residues" evidence="4">
    <location>
        <begin position="151"/>
        <end position="169"/>
    </location>
</feature>
<dbReference type="InterPro" id="IPR009057">
    <property type="entry name" value="Homeodomain-like_sf"/>
</dbReference>
<feature type="compositionally biased region" description="Polar residues" evidence="4">
    <location>
        <begin position="761"/>
        <end position="771"/>
    </location>
</feature>
<feature type="compositionally biased region" description="Low complexity" evidence="4">
    <location>
        <begin position="222"/>
        <end position="238"/>
    </location>
</feature>
<feature type="domain" description="Myb-like" evidence="5">
    <location>
        <begin position="488"/>
        <end position="537"/>
    </location>
</feature>
<evidence type="ECO:0000256" key="1">
    <source>
        <dbReference type="ARBA" id="ARBA00004123"/>
    </source>
</evidence>
<feature type="region of interest" description="Disordered" evidence="4">
    <location>
        <begin position="16"/>
        <end position="253"/>
    </location>
</feature>
<keyword evidence="2" id="KW-0238">DNA-binding</keyword>
<feature type="region of interest" description="Disordered" evidence="4">
    <location>
        <begin position="745"/>
        <end position="785"/>
    </location>
</feature>
<keyword evidence="8" id="KW-1185">Reference proteome</keyword>
<feature type="region of interest" description="Disordered" evidence="4">
    <location>
        <begin position="279"/>
        <end position="415"/>
    </location>
</feature>
<comment type="subcellular location">
    <subcellularLocation>
        <location evidence="1">Nucleus</location>
    </subcellularLocation>
</comment>
<dbReference type="EMBL" id="CABFOC020000002">
    <property type="protein sequence ID" value="CAH0037666.1"/>
    <property type="molecule type" value="Genomic_DNA"/>
</dbReference>
<comment type="caution">
    <text evidence="7">The sequence shown here is derived from an EMBL/GenBank/DDBJ whole genome shotgun (WGS) entry which is preliminary data.</text>
</comment>
<protein>
    <submittedName>
        <fullName evidence="7">Uncharacterized protein</fullName>
    </submittedName>
</protein>
<dbReference type="InterPro" id="IPR051651">
    <property type="entry name" value="DMTF1_DNA-bind_reg"/>
</dbReference>
<dbReference type="GO" id="GO:0000976">
    <property type="term" value="F:transcription cis-regulatory region binding"/>
    <property type="evidence" value="ECO:0007669"/>
    <property type="project" value="TreeGrafter"/>
</dbReference>
<dbReference type="InterPro" id="IPR001005">
    <property type="entry name" value="SANT/Myb"/>
</dbReference>
<dbReference type="Gene3D" id="1.10.10.60">
    <property type="entry name" value="Homeodomain-like"/>
    <property type="match status" value="2"/>
</dbReference>
<accession>A0A9N9VX28</accession>
<feature type="compositionally biased region" description="Acidic residues" evidence="4">
    <location>
        <begin position="349"/>
        <end position="358"/>
    </location>
</feature>
<evidence type="ECO:0000259" key="5">
    <source>
        <dbReference type="PROSITE" id="PS50090"/>
    </source>
</evidence>
<dbReference type="PROSITE" id="PS51294">
    <property type="entry name" value="HTH_MYB"/>
    <property type="match status" value="1"/>
</dbReference>
<sequence>MPTSASSRWPDFHFASSLWARGGPQSKQDNASASASSPGPPAPKQPIASARDQHKQTDPSSDNPDSLASTNMAELEDPQAPIHGLSGFDNTSISGEMDQDFGSLEIFDSNQTDAPFSSQANSVAFENNNQVPTAVMSAEAPSSPRSKRSKRGTDADASSSRRDHSDPTTDRASPGSDKASWRSKRKLTSPDAPRGKRQKKNGLAGTKETDQSHSTDAVSPDAEQSNSSKAAKSSDQSATGKPANERDPIGAEYDIENLDVENLAKEAWNEHINGNARRELVAASEKTHAPENDVEMADAGANGAEHSEPQPETSGDQPQESDPTPRTRHSTRGKKAKPTYFEQPVQDAPDQDEDEDAGELPSPSAMTPKPRRRAKAAAKKVTRPKPKARSPVSDEEDVSDDGSPPRRNRMAGFKQGRFTEDELSRISRGVEAFGRENDLTQPQVNEMIHAAGGTTAGEAHAQLWARLFAECPDRHRQKIINITRKKFHNFVARGTWTPEQEAELRDLIQVHGTKWSQIARIINRHPEDIRDRYRNYVVCGDAQRKDAWNEEEEGRLAQYVIDAMQAIDDLRAMQPTREMLRKPYEELIDWQNISERMERTRSRLQCITKWKSMNLRIHSKDQLASLQPDARISFNLEKARRQIKAMPEAERHRLVLAIKNTAAGTEAKIPWQKLVDKAFRNEWHRATQVLLWHRLKKTVENWETKSVRDAAQNILDQLNLNGGELPDVGGDGYDDAEEMRVIQSYPTPSQTKKANQDQKTSHVVSEEFVTNSDDEGGAKETEGPSLEEAAELGNDDIQIDPALTQAVALEGALAEPSNVDMPATVDDESSLPKRTPSKMATYGKKKGAAKRGLMLTQDPIEDVEGDGLDVEDQTNGGMRPKKTPVPSKFKSPGAKANEDEQVQNTSLMSSDFEDMEDLPARISAA</sequence>